<proteinExistence type="predicted"/>
<dbReference type="EMBL" id="FN667742">
    <property type="protein sequence ID" value="CBJ88680.1"/>
    <property type="molecule type" value="Genomic_DNA"/>
</dbReference>
<keyword evidence="2" id="KW-1185">Reference proteome</keyword>
<gene>
    <name evidence="1" type="ordered locus">XNC1_0606</name>
</gene>
<sequence length="298" mass="34025">MTIALIDHCYSILPEGKKQQAISLLNRSGFLVSTDCIQHDGGKESIFIHFTGSYLELIEVVNLNQFESSCNATELRASKFGYPYAMVAATGNIKNCENKLKKFYQNVTNIRYVVPNMTGWEKAAWAILDISELHTPGCYFQFIQYLLRKPSWAEINHGLNNIYGICGFYFCTNTPFEDREYWYDFLSLMEDCSKLEKNSLSIGMQQLYWLYPDEFYDYFGVQLSLEESQGARLGAVKLLSSDIELSFNYLKGGGFVIEGCTGQDFYTKVDPNLGYALHIVKGNGAFDYAMDINRRLLE</sequence>
<accession>D3VJC4</accession>
<dbReference type="AlphaFoldDB" id="D3VJC4"/>
<dbReference type="Proteomes" id="UP000008075">
    <property type="component" value="Chromosome"/>
</dbReference>
<dbReference type="KEGG" id="xne:XNC1_0606"/>
<dbReference type="HOGENOM" id="CLU_894160_0_0_6"/>
<evidence type="ECO:0000313" key="2">
    <source>
        <dbReference type="Proteomes" id="UP000008075"/>
    </source>
</evidence>
<name>D3VJC4_XENNA</name>
<reference evidence="1 2" key="1">
    <citation type="journal article" date="2011" name="PLoS ONE">
        <title>The entomopathogenic bacterial endosymbionts xenorhabdus and photorhabdus: convergent lifestyles from divergent genomes.</title>
        <authorList>
            <person name="Chaston J.M."/>
            <person name="Suen G."/>
            <person name="Tucker S.L."/>
            <person name="Andersen A.W."/>
            <person name="Bhasin A."/>
            <person name="Bode E."/>
            <person name="Bode H.B."/>
            <person name="Brachmann A.O."/>
            <person name="Cowles C.E."/>
            <person name="Cowles K.N."/>
            <person name="Darby C."/>
            <person name="de Leon L."/>
            <person name="Drace K."/>
            <person name="Du Z."/>
            <person name="Givaudan A."/>
            <person name="Herbert Tran E.E."/>
            <person name="Jewell K.A."/>
            <person name="Knack J.J."/>
            <person name="Krasomil-Osterfeld K.C."/>
            <person name="Kukor R."/>
            <person name="Lanois A."/>
            <person name="Latreille P."/>
            <person name="Leimgruber N.K."/>
            <person name="Lipke C.M."/>
            <person name="Liu R."/>
            <person name="Lu X."/>
            <person name="Martens E.C."/>
            <person name="Marri P.R."/>
            <person name="Medigue C."/>
            <person name="Menard M.L."/>
            <person name="Miller N.M."/>
            <person name="Morales-Soto N."/>
            <person name="Norton S."/>
            <person name="Ogier J.C."/>
            <person name="Orchard S.S."/>
            <person name="Park D."/>
            <person name="Park Y."/>
            <person name="Qurollo B.A."/>
            <person name="Sugar D.R."/>
            <person name="Richards G.R."/>
            <person name="Rouy Z."/>
            <person name="Slominski B."/>
            <person name="Slominski K."/>
            <person name="Snyder H."/>
            <person name="Tjaden B.C."/>
            <person name="van der Hoeven R."/>
            <person name="Welch R.D."/>
            <person name="Wheeler C."/>
            <person name="Xiang B."/>
            <person name="Barbazuk B."/>
            <person name="Gaudriault S."/>
            <person name="Goodner B."/>
            <person name="Slater S.C."/>
            <person name="Forst S."/>
            <person name="Goldman B.S."/>
            <person name="Goodrich-Blair H."/>
        </authorList>
    </citation>
    <scope>NUCLEOTIDE SEQUENCE [LARGE SCALE GENOMIC DNA]</scope>
    <source>
        <strain evidence="2">ATCC 19061 / DSM 3370 / CCUG 14189 / LMG 1036 / NCIMB 9965 / AN6</strain>
    </source>
</reference>
<dbReference type="STRING" id="406817.XNC1_0606"/>
<evidence type="ECO:0000313" key="1">
    <source>
        <dbReference type="EMBL" id="CBJ88680.1"/>
    </source>
</evidence>
<protein>
    <submittedName>
        <fullName evidence="1">Uncharacterized protein</fullName>
    </submittedName>
</protein>
<organism evidence="1 2">
    <name type="scientific">Xenorhabdus nematophila (strain ATCC 19061 / DSM 3370 / CCUG 14189 / LMG 1036 / NCIMB 9965 / AN6)</name>
    <dbReference type="NCBI Taxonomy" id="406817"/>
    <lineage>
        <taxon>Bacteria</taxon>
        <taxon>Pseudomonadati</taxon>
        <taxon>Pseudomonadota</taxon>
        <taxon>Gammaproteobacteria</taxon>
        <taxon>Enterobacterales</taxon>
        <taxon>Morganellaceae</taxon>
        <taxon>Xenorhabdus</taxon>
    </lineage>
</organism>